<keyword evidence="2" id="KW-1185">Reference proteome</keyword>
<dbReference type="EMBL" id="CP013023">
    <property type="protein sequence ID" value="ANF94575.1"/>
    <property type="molecule type" value="Genomic_DNA"/>
</dbReference>
<proteinExistence type="predicted"/>
<sequence>MPIRCTSSRSIMPAAGCNAQGTAAGGTKTQHIDKRAAAAGCSHHPAAMASRSRVPLVTAASRGGSFVDMLRLGSSCAVPVRCSLQPA</sequence>
<evidence type="ECO:0000313" key="1">
    <source>
        <dbReference type="EMBL" id="ANF94575.1"/>
    </source>
</evidence>
<dbReference type="RefSeq" id="WP_060530667.1">
    <property type="nucleotide sequence ID" value="NZ_CP013023.1"/>
</dbReference>
<evidence type="ECO:0000313" key="2">
    <source>
        <dbReference type="Proteomes" id="UP000078148"/>
    </source>
</evidence>
<reference evidence="1 2" key="2">
    <citation type="journal article" date="2016" name="Int. J. Syst. Evol. Microbiol.">
        <title>Paenibacillus bovis sp. nov., isolated from raw yak (Bos grunniens) milk.</title>
        <authorList>
            <person name="Gao C."/>
            <person name="Han J."/>
            <person name="Liu Z."/>
            <person name="Xu X."/>
            <person name="Hang F."/>
            <person name="Wu Z."/>
        </authorList>
    </citation>
    <scope>NUCLEOTIDE SEQUENCE [LARGE SCALE GENOMIC DNA]</scope>
    <source>
        <strain evidence="1 2">BD3526</strain>
    </source>
</reference>
<dbReference type="KEGG" id="pbv:AR543_00030"/>
<gene>
    <name evidence="1" type="ORF">AR543_00030</name>
</gene>
<dbReference type="AlphaFoldDB" id="A0A172ZAC1"/>
<name>A0A172ZAC1_9BACL</name>
<protein>
    <submittedName>
        <fullName evidence="1">Uncharacterized protein</fullName>
    </submittedName>
</protein>
<reference evidence="2" key="1">
    <citation type="submission" date="2015-10" db="EMBL/GenBank/DDBJ databases">
        <title>Genome of Paenibacillus bovis sp. nov.</title>
        <authorList>
            <person name="Wu Z."/>
            <person name="Gao C."/>
            <person name="Liu Z."/>
            <person name="Zheng H."/>
        </authorList>
    </citation>
    <scope>NUCLEOTIDE SEQUENCE [LARGE SCALE GENOMIC DNA]</scope>
    <source>
        <strain evidence="2">BD3526</strain>
    </source>
</reference>
<organism evidence="1 2">
    <name type="scientific">Paenibacillus bovis</name>
    <dbReference type="NCBI Taxonomy" id="1616788"/>
    <lineage>
        <taxon>Bacteria</taxon>
        <taxon>Bacillati</taxon>
        <taxon>Bacillota</taxon>
        <taxon>Bacilli</taxon>
        <taxon>Bacillales</taxon>
        <taxon>Paenibacillaceae</taxon>
        <taxon>Paenibacillus</taxon>
    </lineage>
</organism>
<dbReference type="Proteomes" id="UP000078148">
    <property type="component" value="Chromosome"/>
</dbReference>
<accession>A0A172ZAC1</accession>